<feature type="domain" description="Dynamin-type G" evidence="6">
    <location>
        <begin position="37"/>
        <end position="310"/>
    </location>
</feature>
<dbReference type="Proteomes" id="UP001295684">
    <property type="component" value="Unassembled WGS sequence"/>
</dbReference>
<evidence type="ECO:0000256" key="2">
    <source>
        <dbReference type="ARBA" id="ARBA00023134"/>
    </source>
</evidence>
<keyword evidence="2 3" id="KW-0342">GTP-binding</keyword>
<feature type="compositionally biased region" description="Polar residues" evidence="4">
    <location>
        <begin position="669"/>
        <end position="679"/>
    </location>
</feature>
<dbReference type="GO" id="GO:0005737">
    <property type="term" value="C:cytoplasm"/>
    <property type="evidence" value="ECO:0007669"/>
    <property type="project" value="TreeGrafter"/>
</dbReference>
<dbReference type="InterPro" id="IPR027417">
    <property type="entry name" value="P-loop_NTPase"/>
</dbReference>
<dbReference type="PANTHER" id="PTHR11566">
    <property type="entry name" value="DYNAMIN"/>
    <property type="match status" value="1"/>
</dbReference>
<feature type="domain" description="GED" evidence="5">
    <location>
        <begin position="538"/>
        <end position="629"/>
    </location>
</feature>
<evidence type="ECO:0000256" key="4">
    <source>
        <dbReference type="SAM" id="MobiDB-lite"/>
    </source>
</evidence>
<keyword evidence="1 3" id="KW-0547">Nucleotide-binding</keyword>
<dbReference type="GO" id="GO:0016020">
    <property type="term" value="C:membrane"/>
    <property type="evidence" value="ECO:0007669"/>
    <property type="project" value="TreeGrafter"/>
</dbReference>
<comment type="caution">
    <text evidence="7">The sequence shown here is derived from an EMBL/GenBank/DDBJ whole genome shotgun (WGS) entry which is preliminary data.</text>
</comment>
<comment type="similarity">
    <text evidence="3">Belongs to the TRAFAC class dynamin-like GTPase superfamily. Dynamin/Fzo/YdjA family.</text>
</comment>
<evidence type="ECO:0000259" key="6">
    <source>
        <dbReference type="PROSITE" id="PS51718"/>
    </source>
</evidence>
<name>A0AAD1YA35_EUPCR</name>
<dbReference type="GO" id="GO:0005874">
    <property type="term" value="C:microtubule"/>
    <property type="evidence" value="ECO:0007669"/>
    <property type="project" value="TreeGrafter"/>
</dbReference>
<evidence type="ECO:0000256" key="3">
    <source>
        <dbReference type="RuleBase" id="RU003932"/>
    </source>
</evidence>
<dbReference type="InterPro" id="IPR019762">
    <property type="entry name" value="Dynamin_GTPase_CS"/>
</dbReference>
<accession>A0AAD1YA35</accession>
<dbReference type="InterPro" id="IPR045063">
    <property type="entry name" value="Dynamin_N"/>
</dbReference>
<keyword evidence="8" id="KW-1185">Reference proteome</keyword>
<dbReference type="PROSITE" id="PS51718">
    <property type="entry name" value="G_DYNAMIN_2"/>
    <property type="match status" value="1"/>
</dbReference>
<dbReference type="SUPFAM" id="SSF52540">
    <property type="entry name" value="P-loop containing nucleoside triphosphate hydrolases"/>
    <property type="match status" value="1"/>
</dbReference>
<dbReference type="Gene3D" id="3.40.50.300">
    <property type="entry name" value="P-loop containing nucleotide triphosphate hydrolases"/>
    <property type="match status" value="1"/>
</dbReference>
<proteinExistence type="inferred from homology"/>
<reference evidence="7" key="1">
    <citation type="submission" date="2023-07" db="EMBL/GenBank/DDBJ databases">
        <authorList>
            <consortium name="AG Swart"/>
            <person name="Singh M."/>
            <person name="Singh A."/>
            <person name="Seah K."/>
            <person name="Emmerich C."/>
        </authorList>
    </citation>
    <scope>NUCLEOTIDE SEQUENCE</scope>
    <source>
        <strain evidence="7">DP1</strain>
    </source>
</reference>
<feature type="region of interest" description="Disordered" evidence="4">
    <location>
        <begin position="638"/>
        <end position="755"/>
    </location>
</feature>
<dbReference type="SMART" id="SM00302">
    <property type="entry name" value="GED"/>
    <property type="match status" value="1"/>
</dbReference>
<dbReference type="PROSITE" id="PS00410">
    <property type="entry name" value="G_DYNAMIN_1"/>
    <property type="match status" value="1"/>
</dbReference>
<dbReference type="AlphaFoldDB" id="A0AAD1YA35"/>
<dbReference type="Pfam" id="PF02212">
    <property type="entry name" value="GED"/>
    <property type="match status" value="1"/>
</dbReference>
<dbReference type="SMART" id="SM00053">
    <property type="entry name" value="DYNc"/>
    <property type="match status" value="1"/>
</dbReference>
<feature type="compositionally biased region" description="Low complexity" evidence="4">
    <location>
        <begin position="716"/>
        <end position="743"/>
    </location>
</feature>
<dbReference type="Pfam" id="PF00350">
    <property type="entry name" value="Dynamin_N"/>
    <property type="match status" value="1"/>
</dbReference>
<sequence length="755" mass="85541">MEKESYKDNDEGGLLYHKLKKLISVVDELRDVGLQQYINLPRIAVLGQQSSGKSSVLESIVGIDFLPRGSGVVTRRPAELRLVHVADDNAKPWAEFAELRGKKFYDFDEVRQTIDVLTDKIAGKKKGIVDKPIVISIHSHTCPDLTLIDLPGITRIPLQGSDQGMDIEKVTKKMALRYVKDPRTIILAVIPANADMTTSDALQMARDLDPKGIRTIGVITKIDIMDKGTNAKRMIMGQEVPLRLGYVGVKNRSQQDITDKMRVSKALNEEKLFFSSHKIYSTVPSENLGTASLTKKLTKVLFTHIKNYLPQIVKEINVKRKEVEERLRELGPPLPKEGAEKMQLLWNMVTEFCTNFKNTIGGRYISQQDKTTKGVSGGARIKHYYYKIYKEYINGYSATEGYSDVDIERAIKIHEGYSMPGFPSVDVFIYLLQPQLSLLKEPAMECLQDVYLYLESLADELAHRVFSRFPGLIGEILEVVSRCLQEERDKAKEILECLIDSEEGYLFTNDYDYLMNRTDIVPGNKDEKKHLSSTTVFVMELRQRIDAYFNLVIRNVRDRVPKTIGHFLVKKCQDKIQFHLYSEINKNSMLNSILGEHPMITQERDDLNKSLEVMKRATKVLQRDPDITNVISFDDKLEKDLREESKDNRGRPPPQNRSRQAPPRAAESDNMSIRSNASSGAGEFRPPGGDGSAYDRSKRETMNPHMARVQQPPNNAPLAQTQARPQQPRNPAPRNNQPRSNAPSDFGNLFGDGGK</sequence>
<dbReference type="PRINTS" id="PR00195">
    <property type="entry name" value="DYNAMIN"/>
</dbReference>
<dbReference type="Pfam" id="PF01031">
    <property type="entry name" value="Dynamin_M"/>
    <property type="match status" value="1"/>
</dbReference>
<dbReference type="GO" id="GO:0003924">
    <property type="term" value="F:GTPase activity"/>
    <property type="evidence" value="ECO:0007669"/>
    <property type="project" value="InterPro"/>
</dbReference>
<evidence type="ECO:0000259" key="5">
    <source>
        <dbReference type="PROSITE" id="PS51388"/>
    </source>
</evidence>
<dbReference type="InterPro" id="IPR030381">
    <property type="entry name" value="G_DYNAMIN_dom"/>
</dbReference>
<dbReference type="InterPro" id="IPR000375">
    <property type="entry name" value="Dynamin_stalk"/>
</dbReference>
<dbReference type="EMBL" id="CAMPGE010029834">
    <property type="protein sequence ID" value="CAI2387318.1"/>
    <property type="molecule type" value="Genomic_DNA"/>
</dbReference>
<evidence type="ECO:0000313" key="7">
    <source>
        <dbReference type="EMBL" id="CAI2387318.1"/>
    </source>
</evidence>
<evidence type="ECO:0000313" key="8">
    <source>
        <dbReference type="Proteomes" id="UP001295684"/>
    </source>
</evidence>
<evidence type="ECO:0000256" key="1">
    <source>
        <dbReference type="ARBA" id="ARBA00022741"/>
    </source>
</evidence>
<dbReference type="GO" id="GO:0005525">
    <property type="term" value="F:GTP binding"/>
    <property type="evidence" value="ECO:0007669"/>
    <property type="project" value="UniProtKB-KW"/>
</dbReference>
<dbReference type="InterPro" id="IPR003130">
    <property type="entry name" value="GED"/>
</dbReference>
<feature type="compositionally biased region" description="Basic and acidic residues" evidence="4">
    <location>
        <begin position="693"/>
        <end position="702"/>
    </location>
</feature>
<organism evidence="7 8">
    <name type="scientific">Euplotes crassus</name>
    <dbReference type="NCBI Taxonomy" id="5936"/>
    <lineage>
        <taxon>Eukaryota</taxon>
        <taxon>Sar</taxon>
        <taxon>Alveolata</taxon>
        <taxon>Ciliophora</taxon>
        <taxon>Intramacronucleata</taxon>
        <taxon>Spirotrichea</taxon>
        <taxon>Hypotrichia</taxon>
        <taxon>Euplotida</taxon>
        <taxon>Euplotidae</taxon>
        <taxon>Moneuplotes</taxon>
    </lineage>
</organism>
<dbReference type="PANTHER" id="PTHR11566:SF233">
    <property type="entry name" value="CHROMOSOME UNDETERMINED SCAFFOLD_59, WHOLE GENOME SHOTGUN SEQUENCE"/>
    <property type="match status" value="1"/>
</dbReference>
<protein>
    <submittedName>
        <fullName evidence="7">Uncharacterized protein</fullName>
    </submittedName>
</protein>
<dbReference type="FunFam" id="3.40.50.300:FF:001311">
    <property type="entry name" value="Dynamin-like protein-related"/>
    <property type="match status" value="1"/>
</dbReference>
<dbReference type="PROSITE" id="PS51388">
    <property type="entry name" value="GED"/>
    <property type="match status" value="1"/>
</dbReference>
<gene>
    <name evidence="7" type="ORF">ECRASSUSDP1_LOCUS28948</name>
</gene>
<feature type="compositionally biased region" description="Basic and acidic residues" evidence="4">
    <location>
        <begin position="638"/>
        <end position="650"/>
    </location>
</feature>
<dbReference type="InterPro" id="IPR022812">
    <property type="entry name" value="Dynamin"/>
</dbReference>
<dbReference type="InterPro" id="IPR001401">
    <property type="entry name" value="Dynamin_GTPase"/>
</dbReference>
<dbReference type="Gene3D" id="1.20.120.1240">
    <property type="entry name" value="Dynamin, middle domain"/>
    <property type="match status" value="1"/>
</dbReference>
<dbReference type="GO" id="GO:0008017">
    <property type="term" value="F:microtubule binding"/>
    <property type="evidence" value="ECO:0007669"/>
    <property type="project" value="TreeGrafter"/>
</dbReference>
<dbReference type="CDD" id="cd08771">
    <property type="entry name" value="DLP_1"/>
    <property type="match status" value="1"/>
</dbReference>
<dbReference type="InterPro" id="IPR020850">
    <property type="entry name" value="GED_dom"/>
</dbReference>